<sequence>MGGLIFTWQDEWFKRTWNTMDYDNPDRRPFWSNAQTNEQQFGLLSFDRHKIKVDGDPSEWEKPSLYEKETGPLKAMFVDHDERYLYLREDLDEKKEGSPVLLLDILPEQGNLSIEGKDNISFENGIDFLIDLNEEESRMKVDAYYDFYTYQYGHQLELLEPKPPVPTKNSGEFNPIRLALNKAYYIPDQDKTIPFSFYVTGKLKKGDGNPTSKEYDSLVDYSVSDSGVLELRIPWLLIQAKDPSQKEFIGNIYEDGITASKVIEELNIGVLYENSSGEIIDSFPEVAQNALGKLKAYTWENWNLPESEERLKQSYEIIQDLYYSY</sequence>
<gene>
    <name evidence="1" type="ORF">DFR57_12236</name>
</gene>
<comment type="caution">
    <text evidence="1">The sequence shown here is derived from an EMBL/GenBank/DDBJ whole genome shotgun (WGS) entry which is preliminary data.</text>
</comment>
<dbReference type="OrthoDB" id="916275at2"/>
<dbReference type="RefSeq" id="WP_114354471.1">
    <property type="nucleotide sequence ID" value="NZ_QPJJ01000022.1"/>
</dbReference>
<dbReference type="Proteomes" id="UP000252585">
    <property type="component" value="Unassembled WGS sequence"/>
</dbReference>
<accession>A0A368X8V5</accession>
<organism evidence="1 2">
    <name type="scientific">Saliterribacillus persicus</name>
    <dbReference type="NCBI Taxonomy" id="930114"/>
    <lineage>
        <taxon>Bacteria</taxon>
        <taxon>Bacillati</taxon>
        <taxon>Bacillota</taxon>
        <taxon>Bacilli</taxon>
        <taxon>Bacillales</taxon>
        <taxon>Bacillaceae</taxon>
        <taxon>Saliterribacillus</taxon>
    </lineage>
</organism>
<dbReference type="EMBL" id="QPJJ01000022">
    <property type="protein sequence ID" value="RCW62867.1"/>
    <property type="molecule type" value="Genomic_DNA"/>
</dbReference>
<evidence type="ECO:0000313" key="1">
    <source>
        <dbReference type="EMBL" id="RCW62867.1"/>
    </source>
</evidence>
<keyword evidence="2" id="KW-1185">Reference proteome</keyword>
<reference evidence="1 2" key="1">
    <citation type="submission" date="2018-07" db="EMBL/GenBank/DDBJ databases">
        <title>Genomic Encyclopedia of Type Strains, Phase IV (KMG-IV): sequencing the most valuable type-strain genomes for metagenomic binning, comparative biology and taxonomic classification.</title>
        <authorList>
            <person name="Goeker M."/>
        </authorList>
    </citation>
    <scope>NUCLEOTIDE SEQUENCE [LARGE SCALE GENOMIC DNA]</scope>
    <source>
        <strain evidence="1 2">DSM 27696</strain>
    </source>
</reference>
<name>A0A368X8V5_9BACI</name>
<evidence type="ECO:0000313" key="2">
    <source>
        <dbReference type="Proteomes" id="UP000252585"/>
    </source>
</evidence>
<protein>
    <submittedName>
        <fullName evidence="1">Uncharacterized protein</fullName>
    </submittedName>
</protein>
<proteinExistence type="predicted"/>
<dbReference type="AlphaFoldDB" id="A0A368X8V5"/>